<keyword evidence="3" id="KW-1185">Reference proteome</keyword>
<evidence type="ECO:0000313" key="2">
    <source>
        <dbReference type="EMBL" id="CUR32778.1"/>
    </source>
</evidence>
<evidence type="ECO:0000313" key="3">
    <source>
        <dbReference type="Proteomes" id="UP000184315"/>
    </source>
</evidence>
<accession>A0A1J1LL69</accession>
<keyword evidence="1" id="KW-1133">Transmembrane helix</keyword>
<dbReference type="STRING" id="671072.PL9214500025"/>
<protein>
    <submittedName>
        <fullName evidence="2">Uncharacterized protein</fullName>
    </submittedName>
</protein>
<feature type="transmembrane region" description="Helical" evidence="1">
    <location>
        <begin position="12"/>
        <end position="29"/>
    </location>
</feature>
<gene>
    <name evidence="2" type="ORF">PL9214500025</name>
</gene>
<name>A0A1J1LL69_9CYAN</name>
<dbReference type="AlphaFoldDB" id="A0A1J1LL69"/>
<dbReference type="EMBL" id="CZDF01000156">
    <property type="protein sequence ID" value="CUR32778.1"/>
    <property type="molecule type" value="Genomic_DNA"/>
</dbReference>
<proteinExistence type="predicted"/>
<sequence>MTRHPDSQKLIFSYLFAFITTVLVVLWTLRGLSFLAFIPGYVIWILLILSIGTGVLSSVSR</sequence>
<feature type="transmembrane region" description="Helical" evidence="1">
    <location>
        <begin position="41"/>
        <end position="59"/>
    </location>
</feature>
<reference evidence="3" key="1">
    <citation type="submission" date="2015-10" db="EMBL/GenBank/DDBJ databases">
        <authorList>
            <person name="Regsiter A."/>
            <person name="william w."/>
        </authorList>
    </citation>
    <scope>NUCLEOTIDE SEQUENCE [LARGE SCALE GENOMIC DNA]</scope>
</reference>
<evidence type="ECO:0000256" key="1">
    <source>
        <dbReference type="SAM" id="Phobius"/>
    </source>
</evidence>
<keyword evidence="1" id="KW-0812">Transmembrane</keyword>
<dbReference type="OrthoDB" id="468406at2"/>
<dbReference type="Proteomes" id="UP000184315">
    <property type="component" value="Unassembled WGS sequence"/>
</dbReference>
<organism evidence="2 3">
    <name type="scientific">Planktothrix tepida PCC 9214</name>
    <dbReference type="NCBI Taxonomy" id="671072"/>
    <lineage>
        <taxon>Bacteria</taxon>
        <taxon>Bacillati</taxon>
        <taxon>Cyanobacteriota</taxon>
        <taxon>Cyanophyceae</taxon>
        <taxon>Oscillatoriophycideae</taxon>
        <taxon>Oscillatoriales</taxon>
        <taxon>Microcoleaceae</taxon>
        <taxon>Planktothrix</taxon>
    </lineage>
</organism>
<keyword evidence="1" id="KW-0472">Membrane</keyword>